<keyword evidence="2" id="KW-1185">Reference proteome</keyword>
<dbReference type="InParanoid" id="A0A165DIX5"/>
<evidence type="ECO:0000313" key="1">
    <source>
        <dbReference type="EMBL" id="KZT04983.1"/>
    </source>
</evidence>
<name>A0A165DIX5_9APHY</name>
<evidence type="ECO:0000313" key="2">
    <source>
        <dbReference type="Proteomes" id="UP000076871"/>
    </source>
</evidence>
<dbReference type="EMBL" id="KV427633">
    <property type="protein sequence ID" value="KZT04983.1"/>
    <property type="molecule type" value="Genomic_DNA"/>
</dbReference>
<proteinExistence type="predicted"/>
<sequence>MRSERPVRATKDRGVQYYSCVFIFIQHSALPYSPALFPGTALRRLSGFSCRFGARALSTVPRRSATSNFPPLVRVLPNELADAFRAIFAPPTGKPSVFIVLRSLFPPLRYLSHLGSQPKE</sequence>
<gene>
    <name evidence="1" type="ORF">LAESUDRAFT_249687</name>
</gene>
<dbReference type="OrthoDB" id="1470350at2759"/>
<protein>
    <submittedName>
        <fullName evidence="1">Uncharacterized protein</fullName>
    </submittedName>
</protein>
<dbReference type="RefSeq" id="XP_040762723.1">
    <property type="nucleotide sequence ID" value="XM_040901740.1"/>
</dbReference>
<accession>A0A165DIX5</accession>
<organism evidence="1 2">
    <name type="scientific">Laetiporus sulphureus 93-53</name>
    <dbReference type="NCBI Taxonomy" id="1314785"/>
    <lineage>
        <taxon>Eukaryota</taxon>
        <taxon>Fungi</taxon>
        <taxon>Dikarya</taxon>
        <taxon>Basidiomycota</taxon>
        <taxon>Agaricomycotina</taxon>
        <taxon>Agaricomycetes</taxon>
        <taxon>Polyporales</taxon>
        <taxon>Laetiporus</taxon>
    </lineage>
</organism>
<dbReference type="GeneID" id="63818772"/>
<reference evidence="1 2" key="1">
    <citation type="journal article" date="2016" name="Mol. Biol. Evol.">
        <title>Comparative Genomics of Early-Diverging Mushroom-Forming Fungi Provides Insights into the Origins of Lignocellulose Decay Capabilities.</title>
        <authorList>
            <person name="Nagy L.G."/>
            <person name="Riley R."/>
            <person name="Tritt A."/>
            <person name="Adam C."/>
            <person name="Daum C."/>
            <person name="Floudas D."/>
            <person name="Sun H."/>
            <person name="Yadav J.S."/>
            <person name="Pangilinan J."/>
            <person name="Larsson K.H."/>
            <person name="Matsuura K."/>
            <person name="Barry K."/>
            <person name="Labutti K."/>
            <person name="Kuo R."/>
            <person name="Ohm R.A."/>
            <person name="Bhattacharya S.S."/>
            <person name="Shirouzu T."/>
            <person name="Yoshinaga Y."/>
            <person name="Martin F.M."/>
            <person name="Grigoriev I.V."/>
            <person name="Hibbett D.S."/>
        </authorList>
    </citation>
    <scope>NUCLEOTIDE SEQUENCE [LARGE SCALE GENOMIC DNA]</scope>
    <source>
        <strain evidence="1 2">93-53</strain>
    </source>
</reference>
<dbReference type="AlphaFoldDB" id="A0A165DIX5"/>
<dbReference type="Proteomes" id="UP000076871">
    <property type="component" value="Unassembled WGS sequence"/>
</dbReference>